<comment type="similarity">
    <text evidence="2 10">Belongs to the DHHC palmitoyltransferase family.</text>
</comment>
<dbReference type="AlphaFoldDB" id="A0ABD3QXT4"/>
<dbReference type="InterPro" id="IPR039859">
    <property type="entry name" value="PFA4/ZDH16/20/ERF2-like"/>
</dbReference>
<evidence type="ECO:0000259" key="12">
    <source>
        <dbReference type="Pfam" id="PF01529"/>
    </source>
</evidence>
<keyword evidence="6 10" id="KW-0472">Membrane</keyword>
<evidence type="ECO:0000256" key="11">
    <source>
        <dbReference type="SAM" id="MobiDB-lite"/>
    </source>
</evidence>
<keyword evidence="7" id="KW-0564">Palmitate</keyword>
<evidence type="ECO:0000256" key="10">
    <source>
        <dbReference type="RuleBase" id="RU079119"/>
    </source>
</evidence>
<accession>A0ABD3QXT4</accession>
<keyword evidence="9 10" id="KW-0012">Acyltransferase</keyword>
<comment type="caution">
    <text evidence="13">The sequence shown here is derived from an EMBL/GenBank/DDBJ whole genome shotgun (WGS) entry which is preliminary data.</text>
</comment>
<keyword evidence="8" id="KW-0449">Lipoprotein</keyword>
<evidence type="ECO:0000313" key="13">
    <source>
        <dbReference type="EMBL" id="KAL3804571.1"/>
    </source>
</evidence>
<dbReference type="Proteomes" id="UP001530400">
    <property type="component" value="Unassembled WGS sequence"/>
</dbReference>
<gene>
    <name evidence="13" type="ORF">ACHAWO_005466</name>
</gene>
<evidence type="ECO:0000256" key="2">
    <source>
        <dbReference type="ARBA" id="ARBA00008574"/>
    </source>
</evidence>
<evidence type="ECO:0000256" key="7">
    <source>
        <dbReference type="ARBA" id="ARBA00023139"/>
    </source>
</evidence>
<keyword evidence="14" id="KW-1185">Reference proteome</keyword>
<evidence type="ECO:0000313" key="14">
    <source>
        <dbReference type="Proteomes" id="UP001530400"/>
    </source>
</evidence>
<comment type="catalytic activity">
    <reaction evidence="10">
        <text>L-cysteinyl-[protein] + hexadecanoyl-CoA = S-hexadecanoyl-L-cysteinyl-[protein] + CoA</text>
        <dbReference type="Rhea" id="RHEA:36683"/>
        <dbReference type="Rhea" id="RHEA-COMP:10131"/>
        <dbReference type="Rhea" id="RHEA-COMP:11032"/>
        <dbReference type="ChEBI" id="CHEBI:29950"/>
        <dbReference type="ChEBI" id="CHEBI:57287"/>
        <dbReference type="ChEBI" id="CHEBI:57379"/>
        <dbReference type="ChEBI" id="CHEBI:74151"/>
        <dbReference type="EC" id="2.3.1.225"/>
    </reaction>
</comment>
<name>A0ABD3QXT4_9STRA</name>
<feature type="transmembrane region" description="Helical" evidence="10">
    <location>
        <begin position="59"/>
        <end position="80"/>
    </location>
</feature>
<evidence type="ECO:0000256" key="6">
    <source>
        <dbReference type="ARBA" id="ARBA00023136"/>
    </source>
</evidence>
<dbReference type="EC" id="2.3.1.225" evidence="10"/>
<evidence type="ECO:0000256" key="9">
    <source>
        <dbReference type="ARBA" id="ARBA00023315"/>
    </source>
</evidence>
<dbReference type="InterPro" id="IPR001594">
    <property type="entry name" value="Palmitoyltrfase_DHHC"/>
</dbReference>
<dbReference type="PANTHER" id="PTHR22883:SF301">
    <property type="entry name" value="PALMITOYLTRANSFERASE ZDHHC12"/>
    <property type="match status" value="1"/>
</dbReference>
<sequence>MVAIEPLLIEPDSDIVERAGDINELNGECSENGPRQHQLHPSNAPPNRQRLNRHATRNYILFNVIAFVLTLSCPSTYLWADSMYDCNLLIPSSNATSTDNGAPNNIRCESFATESSVISDQFVIGLAMLYGKINIYELVKFMMHIIAVIVSFLSVHHSNPGILTEEAMTRLNGVDNFDVFVDQKVINSNITPGGENTGMNSELDDMERQSFLEPAPPPLPTNAPQSKPEPRDGQTTLCRSTRRKYCTKCNIHPPLRSHHCKICNACVATFDHHCLFLDTCIGERNHFRFWVFLLLNVIGLHNARGIVGSGHVPKSLQNPQLRSWGVLILIAARFYFYPILFVGTVLFTIHTLLMVTNSTSFEFGKASGHIDYLRGTRMMDFPFAQGLCGNLRLFYGRDDVSNRFCRCRNQMQSRAGATFEEQSLDGEWTPILWRMPNFIERDSEEWWNHPWQNKYWACC</sequence>
<keyword evidence="3 10" id="KW-0808">Transferase</keyword>
<evidence type="ECO:0000256" key="5">
    <source>
        <dbReference type="ARBA" id="ARBA00022989"/>
    </source>
</evidence>
<feature type="transmembrane region" description="Helical" evidence="10">
    <location>
        <begin position="327"/>
        <end position="355"/>
    </location>
</feature>
<dbReference type="PROSITE" id="PS50216">
    <property type="entry name" value="DHHC"/>
    <property type="match status" value="1"/>
</dbReference>
<feature type="domain" description="Palmitoyltransferase DHHC" evidence="12">
    <location>
        <begin position="241"/>
        <end position="364"/>
    </location>
</feature>
<organism evidence="13 14">
    <name type="scientific">Cyclotella atomus</name>
    <dbReference type="NCBI Taxonomy" id="382360"/>
    <lineage>
        <taxon>Eukaryota</taxon>
        <taxon>Sar</taxon>
        <taxon>Stramenopiles</taxon>
        <taxon>Ochrophyta</taxon>
        <taxon>Bacillariophyta</taxon>
        <taxon>Coscinodiscophyceae</taxon>
        <taxon>Thalassiosirophycidae</taxon>
        <taxon>Stephanodiscales</taxon>
        <taxon>Stephanodiscaceae</taxon>
        <taxon>Cyclotella</taxon>
    </lineage>
</organism>
<keyword evidence="5 10" id="KW-1133">Transmembrane helix</keyword>
<dbReference type="GO" id="GO:0019706">
    <property type="term" value="F:protein-cysteine S-palmitoyltransferase activity"/>
    <property type="evidence" value="ECO:0007669"/>
    <property type="project" value="UniProtKB-EC"/>
</dbReference>
<feature type="region of interest" description="Disordered" evidence="11">
    <location>
        <begin position="210"/>
        <end position="236"/>
    </location>
</feature>
<feature type="transmembrane region" description="Helical" evidence="10">
    <location>
        <begin position="138"/>
        <end position="155"/>
    </location>
</feature>
<evidence type="ECO:0000256" key="1">
    <source>
        <dbReference type="ARBA" id="ARBA00004127"/>
    </source>
</evidence>
<dbReference type="GO" id="GO:0012505">
    <property type="term" value="C:endomembrane system"/>
    <property type="evidence" value="ECO:0007669"/>
    <property type="project" value="UniProtKB-SubCell"/>
</dbReference>
<evidence type="ECO:0000256" key="8">
    <source>
        <dbReference type="ARBA" id="ARBA00023288"/>
    </source>
</evidence>
<protein>
    <recommendedName>
        <fullName evidence="10">Palmitoyltransferase</fullName>
        <ecNumber evidence="10">2.3.1.225</ecNumber>
    </recommendedName>
</protein>
<comment type="domain">
    <text evidence="10">The DHHC domain is required for palmitoyltransferase activity.</text>
</comment>
<dbReference type="Pfam" id="PF01529">
    <property type="entry name" value="DHHC"/>
    <property type="match status" value="1"/>
</dbReference>
<reference evidence="13 14" key="1">
    <citation type="submission" date="2024-10" db="EMBL/GenBank/DDBJ databases">
        <title>Updated reference genomes for cyclostephanoid diatoms.</title>
        <authorList>
            <person name="Roberts W.R."/>
            <person name="Alverson A.J."/>
        </authorList>
    </citation>
    <scope>NUCLEOTIDE SEQUENCE [LARGE SCALE GENOMIC DNA]</scope>
    <source>
        <strain evidence="13 14">AJA010-31</strain>
    </source>
</reference>
<evidence type="ECO:0000256" key="4">
    <source>
        <dbReference type="ARBA" id="ARBA00022692"/>
    </source>
</evidence>
<comment type="subcellular location">
    <subcellularLocation>
        <location evidence="1">Endomembrane system</location>
        <topology evidence="1">Multi-pass membrane protein</topology>
    </subcellularLocation>
</comment>
<evidence type="ECO:0000256" key="3">
    <source>
        <dbReference type="ARBA" id="ARBA00022679"/>
    </source>
</evidence>
<feature type="transmembrane region" description="Helical" evidence="10">
    <location>
        <begin position="289"/>
        <end position="307"/>
    </location>
</feature>
<dbReference type="PANTHER" id="PTHR22883">
    <property type="entry name" value="ZINC FINGER DHHC DOMAIN CONTAINING PROTEIN"/>
    <property type="match status" value="1"/>
</dbReference>
<proteinExistence type="inferred from homology"/>
<keyword evidence="4 10" id="KW-0812">Transmembrane</keyword>
<dbReference type="EMBL" id="JALLPJ020000038">
    <property type="protein sequence ID" value="KAL3804571.1"/>
    <property type="molecule type" value="Genomic_DNA"/>
</dbReference>